<dbReference type="Proteomes" id="UP001157161">
    <property type="component" value="Unassembled WGS sequence"/>
</dbReference>
<dbReference type="EMBL" id="BSUM01000001">
    <property type="protein sequence ID" value="GMA32767.1"/>
    <property type="molecule type" value="Genomic_DNA"/>
</dbReference>
<evidence type="ECO:0000313" key="1">
    <source>
        <dbReference type="EMBL" id="GMA32767.1"/>
    </source>
</evidence>
<reference evidence="1" key="2">
    <citation type="submission" date="2023-02" db="EMBL/GenBank/DDBJ databases">
        <authorList>
            <person name="Sun Q."/>
            <person name="Mori K."/>
        </authorList>
    </citation>
    <scope>NUCLEOTIDE SEQUENCE</scope>
    <source>
        <strain evidence="1">NBRC 112290</strain>
    </source>
</reference>
<accession>A0AA37XGZ5</accession>
<dbReference type="RefSeq" id="WP_284251451.1">
    <property type="nucleotide sequence ID" value="NZ_BSUM01000001.1"/>
</dbReference>
<sequence>MGAAFSADIVRSIEDTAVSRSNTMLGTGGSIGNVLDAHEPVGGTMGDPEIEAMSAVATALTDLEEDARARVLRWAADRYDVAMSPAIRRVGGSAAVDSEAAAPEVTDVEIAEEAPNYQHFAELFAAASPKTNEDRALVAAYWVQVHEARESWASRLLNAELKNLGHSIPNITDALSSNMRKKPQRVIQLKKSGNSRQANKTYKVTHEGLRYVQGMLGGEDGS</sequence>
<dbReference type="AlphaFoldDB" id="A0AA37XGZ5"/>
<organism evidence="1 2">
    <name type="scientific">Litorihabitans aurantiacus</name>
    <dbReference type="NCBI Taxonomy" id="1930061"/>
    <lineage>
        <taxon>Bacteria</taxon>
        <taxon>Bacillati</taxon>
        <taxon>Actinomycetota</taxon>
        <taxon>Actinomycetes</taxon>
        <taxon>Micrococcales</taxon>
        <taxon>Beutenbergiaceae</taxon>
        <taxon>Litorihabitans</taxon>
    </lineage>
</organism>
<protein>
    <submittedName>
        <fullName evidence="1">Uncharacterized protein</fullName>
    </submittedName>
</protein>
<evidence type="ECO:0000313" key="2">
    <source>
        <dbReference type="Proteomes" id="UP001157161"/>
    </source>
</evidence>
<keyword evidence="2" id="KW-1185">Reference proteome</keyword>
<proteinExistence type="predicted"/>
<reference evidence="1" key="1">
    <citation type="journal article" date="2014" name="Int. J. Syst. Evol. Microbiol.">
        <title>Complete genome sequence of Corynebacterium casei LMG S-19264T (=DSM 44701T), isolated from a smear-ripened cheese.</title>
        <authorList>
            <consortium name="US DOE Joint Genome Institute (JGI-PGF)"/>
            <person name="Walter F."/>
            <person name="Albersmeier A."/>
            <person name="Kalinowski J."/>
            <person name="Ruckert C."/>
        </authorList>
    </citation>
    <scope>NUCLEOTIDE SEQUENCE</scope>
    <source>
        <strain evidence="1">NBRC 112290</strain>
    </source>
</reference>
<gene>
    <name evidence="1" type="ORF">GCM10025875_27590</name>
</gene>
<name>A0AA37XGZ5_9MICO</name>
<comment type="caution">
    <text evidence="1">The sequence shown here is derived from an EMBL/GenBank/DDBJ whole genome shotgun (WGS) entry which is preliminary data.</text>
</comment>